<evidence type="ECO:0000313" key="3">
    <source>
        <dbReference type="EMBL" id="MDT9593152.1"/>
    </source>
</evidence>
<dbReference type="RefSeq" id="WP_315732583.1">
    <property type="nucleotide sequence ID" value="NZ_JAVYII010000003.1"/>
</dbReference>
<proteinExistence type="predicted"/>
<gene>
    <name evidence="3" type="ORF">RDV89_08735</name>
</gene>
<dbReference type="Pfam" id="PF08448">
    <property type="entry name" value="PAS_4"/>
    <property type="match status" value="1"/>
</dbReference>
<name>A0ABU3PV86_9ACTN</name>
<dbReference type="PANTHER" id="PTHR43156">
    <property type="entry name" value="STAGE II SPORULATION PROTEIN E-RELATED"/>
    <property type="match status" value="1"/>
</dbReference>
<dbReference type="Gene3D" id="3.30.450.20">
    <property type="entry name" value="PAS domain"/>
    <property type="match status" value="1"/>
</dbReference>
<reference evidence="3 4" key="1">
    <citation type="submission" date="2023-08" db="EMBL/GenBank/DDBJ databases">
        <title>Nocardioides seae sp. nov., a bacterium isolated from a soil.</title>
        <authorList>
            <person name="Wang X."/>
        </authorList>
    </citation>
    <scope>NUCLEOTIDE SEQUENCE [LARGE SCALE GENOMIC DNA]</scope>
    <source>
        <strain evidence="3 4">YZH12</strain>
    </source>
</reference>
<dbReference type="InterPro" id="IPR001932">
    <property type="entry name" value="PPM-type_phosphatase-like_dom"/>
</dbReference>
<dbReference type="InterPro" id="IPR052016">
    <property type="entry name" value="Bact_Sigma-Reg"/>
</dbReference>
<dbReference type="Gene3D" id="3.60.40.10">
    <property type="entry name" value="PPM-type phosphatase domain"/>
    <property type="match status" value="1"/>
</dbReference>
<dbReference type="InterPro" id="IPR013656">
    <property type="entry name" value="PAS_4"/>
</dbReference>
<dbReference type="Pfam" id="PF07228">
    <property type="entry name" value="SpoIIE"/>
    <property type="match status" value="1"/>
</dbReference>
<dbReference type="PANTHER" id="PTHR43156:SF2">
    <property type="entry name" value="STAGE II SPORULATION PROTEIN E"/>
    <property type="match status" value="1"/>
</dbReference>
<dbReference type="SMART" id="SM00331">
    <property type="entry name" value="PP2C_SIG"/>
    <property type="match status" value="1"/>
</dbReference>
<dbReference type="Proteomes" id="UP001268542">
    <property type="component" value="Unassembled WGS sequence"/>
</dbReference>
<keyword evidence="1" id="KW-0378">Hydrolase</keyword>
<sequence length="566" mass="60947">MERDRAPRRPIATHYDQVDWAATPLGPRDAWSPLLRSTLDLVLRTRFPASLVWGEELVLLYNEAYAARVGAKHPAALGRPAPAVFPEAWGAVGPLVQRAMSAGESSSLQDAAIPLDRRGFLEESFFSASHSPVVAEDGRIAGVLEISVETTDQVRVRRRLQVLGELAEALADVQDLEELSRTALRLLRDRVPELPVVDIRLPGVTPSDAQRDRPEGYDPERPGLWFDRSAHPAATAGPTGLVAWQSLAGPHLGDVEPVRGPLAPTDQAVVICEVSPSIGLDVAYRQFLRLVAHTLTQAFARIGALQRERDQAAGDRAMSLELQRSLLTSPVAATDLDGVELAVRYEPAASREQVGGDWHDAFCLPGGRLMVAVGDVAGHDRHAAGVMAQVRNLTRGIAHQAATGPGVLDDPDLPGPAQVLEHLDAATYAFRVGTVTTCVLATLHAEEGGHRLRWSSAGHPPPVLLLPDGSVTTLEGSDPLLGMDHRLHRTDHEVLLAPGSTLLMYTDGLVERRKQLLDEGIDRVRAAVAGRTDLAPEALCDHVLAALAPYEDDDVAMLALRTAPPQ</sequence>
<evidence type="ECO:0000313" key="4">
    <source>
        <dbReference type="Proteomes" id="UP001268542"/>
    </source>
</evidence>
<protein>
    <submittedName>
        <fullName evidence="3">SpoIIE family protein phosphatase</fullName>
    </submittedName>
</protein>
<evidence type="ECO:0000256" key="1">
    <source>
        <dbReference type="ARBA" id="ARBA00022801"/>
    </source>
</evidence>
<comment type="caution">
    <text evidence="3">The sequence shown here is derived from an EMBL/GenBank/DDBJ whole genome shotgun (WGS) entry which is preliminary data.</text>
</comment>
<organism evidence="3 4">
    <name type="scientific">Nocardioides imazamoxiresistens</name>
    <dbReference type="NCBI Taxonomy" id="3231893"/>
    <lineage>
        <taxon>Bacteria</taxon>
        <taxon>Bacillati</taxon>
        <taxon>Actinomycetota</taxon>
        <taxon>Actinomycetes</taxon>
        <taxon>Propionibacteriales</taxon>
        <taxon>Nocardioidaceae</taxon>
        <taxon>Nocardioides</taxon>
    </lineage>
</organism>
<feature type="domain" description="PPM-type phosphatase" evidence="2">
    <location>
        <begin position="336"/>
        <end position="562"/>
    </location>
</feature>
<dbReference type="EMBL" id="JAVYII010000003">
    <property type="protein sequence ID" value="MDT9593152.1"/>
    <property type="molecule type" value="Genomic_DNA"/>
</dbReference>
<dbReference type="InterPro" id="IPR036457">
    <property type="entry name" value="PPM-type-like_dom_sf"/>
</dbReference>
<keyword evidence="4" id="KW-1185">Reference proteome</keyword>
<dbReference type="SUPFAM" id="SSF81606">
    <property type="entry name" value="PP2C-like"/>
    <property type="match status" value="1"/>
</dbReference>
<accession>A0ABU3PV86</accession>
<evidence type="ECO:0000259" key="2">
    <source>
        <dbReference type="SMART" id="SM00331"/>
    </source>
</evidence>